<reference evidence="2 3" key="1">
    <citation type="submission" date="2015-09" db="EMBL/GenBank/DDBJ databases">
        <authorList>
            <consortium name="Pathogen Informatics"/>
        </authorList>
    </citation>
    <scope>NUCLEOTIDE SEQUENCE [LARGE SCALE GENOMIC DNA]</scope>
    <source>
        <strain evidence="2 3">2789STDY5608863</strain>
    </source>
</reference>
<evidence type="ECO:0000313" key="3">
    <source>
        <dbReference type="Proteomes" id="UP000095495"/>
    </source>
</evidence>
<sequence>MEANEPKKEQNTEEMDVMKQFMELLGQQGMKEQSQDFMEVLQYIAGMQLQLSAMVDELQGVRKQLERMQESQPKAAESQLLDKVSYLQEKVSSLAERLSELKDHLIDTAAQAVTAFKEKGREEMNRVLQKGISGVQSVLSGCREKMVDVLTSYEKTANQIDSIGDEFKQIGNSVANVGRLLTGKGTKEVSDEKEGVALTRVLNMPVKKHISALKKQVERIDGAVAKLDKICAGLDTGKDKEKSRVSVKEKLSQMKVKSEQQKKEPEKSKTKSQEASL</sequence>
<feature type="region of interest" description="Disordered" evidence="1">
    <location>
        <begin position="237"/>
        <end position="277"/>
    </location>
</feature>
<evidence type="ECO:0000256" key="1">
    <source>
        <dbReference type="SAM" id="MobiDB-lite"/>
    </source>
</evidence>
<dbReference type="GeneID" id="61433296"/>
<dbReference type="Proteomes" id="UP000095495">
    <property type="component" value="Unassembled WGS sequence"/>
</dbReference>
<dbReference type="RefSeq" id="WP_006856820.1">
    <property type="nucleotide sequence ID" value="NZ_CYXV01000019.1"/>
</dbReference>
<dbReference type="EMBL" id="CYXV01000019">
    <property type="protein sequence ID" value="CUN18425.1"/>
    <property type="molecule type" value="Genomic_DNA"/>
</dbReference>
<proteinExistence type="predicted"/>
<organism evidence="2 3">
    <name type="scientific">Roseburia faecis</name>
    <dbReference type="NCBI Taxonomy" id="301302"/>
    <lineage>
        <taxon>Bacteria</taxon>
        <taxon>Bacillati</taxon>
        <taxon>Bacillota</taxon>
        <taxon>Clostridia</taxon>
        <taxon>Lachnospirales</taxon>
        <taxon>Lachnospiraceae</taxon>
        <taxon>Roseburia</taxon>
    </lineage>
</organism>
<evidence type="ECO:0000313" key="2">
    <source>
        <dbReference type="EMBL" id="CUN18425.1"/>
    </source>
</evidence>
<gene>
    <name evidence="2" type="ORF">ERS852420_03280</name>
</gene>
<dbReference type="InterPro" id="IPR046656">
    <property type="entry name" value="DUF6674"/>
</dbReference>
<accession>A0A173UWK6</accession>
<name>A0A173UWK6_9FIRM</name>
<protein>
    <submittedName>
        <fullName evidence="2">Uncharacterized protein</fullName>
    </submittedName>
</protein>
<dbReference type="Pfam" id="PF20379">
    <property type="entry name" value="DUF6674"/>
    <property type="match status" value="1"/>
</dbReference>
<dbReference type="AlphaFoldDB" id="A0A173UWK6"/>